<keyword evidence="2" id="KW-1185">Reference proteome</keyword>
<accession>A0A1H5Q203</accession>
<organism evidence="1 2">
    <name type="scientific">Amycolatopsis pretoriensis</name>
    <dbReference type="NCBI Taxonomy" id="218821"/>
    <lineage>
        <taxon>Bacteria</taxon>
        <taxon>Bacillati</taxon>
        <taxon>Actinomycetota</taxon>
        <taxon>Actinomycetes</taxon>
        <taxon>Pseudonocardiales</taxon>
        <taxon>Pseudonocardiaceae</taxon>
        <taxon>Amycolatopsis</taxon>
    </lineage>
</organism>
<evidence type="ECO:0000313" key="1">
    <source>
        <dbReference type="EMBL" id="SEF20086.1"/>
    </source>
</evidence>
<protein>
    <submittedName>
        <fullName evidence="1">Uncharacterized protein</fullName>
    </submittedName>
</protein>
<dbReference type="Proteomes" id="UP000198878">
    <property type="component" value="Unassembled WGS sequence"/>
</dbReference>
<dbReference type="STRING" id="218821.SAMN05421837_101222"/>
<dbReference type="EMBL" id="FNUJ01000001">
    <property type="protein sequence ID" value="SEF20086.1"/>
    <property type="molecule type" value="Genomic_DNA"/>
</dbReference>
<reference evidence="2" key="1">
    <citation type="submission" date="2016-10" db="EMBL/GenBank/DDBJ databases">
        <authorList>
            <person name="Varghese N."/>
            <person name="Submissions S."/>
        </authorList>
    </citation>
    <scope>NUCLEOTIDE SEQUENCE [LARGE SCALE GENOMIC DNA]</scope>
    <source>
        <strain evidence="2">DSM 44654</strain>
    </source>
</reference>
<proteinExistence type="predicted"/>
<gene>
    <name evidence="1" type="ORF">SAMN05421837_101222</name>
</gene>
<name>A0A1H5Q203_9PSEU</name>
<sequence>MARVADLVDALGFDPVVAGPLAEGVRLEPGAEAFGANVGAGKLRAMLERFTRPPA</sequence>
<dbReference type="AlphaFoldDB" id="A0A1H5Q203"/>
<dbReference type="Gene3D" id="3.40.50.720">
    <property type="entry name" value="NAD(P)-binding Rossmann-like Domain"/>
    <property type="match status" value="1"/>
</dbReference>
<evidence type="ECO:0000313" key="2">
    <source>
        <dbReference type="Proteomes" id="UP000198878"/>
    </source>
</evidence>